<evidence type="ECO:0000313" key="2">
    <source>
        <dbReference type="Proteomes" id="UP001172680"/>
    </source>
</evidence>
<sequence length="3240" mass="364020">MATAPQTFTVTGRVSYVDGSMPSSALEIRVFDVDLRSEQLLAVTRIPPKAGVYEAHYAARHFRRAEKASADLRVYVYDDDCSSGDPPLAVSGIHFNVGVKATIDIVIGGDVVKGPTEFARLAATIQPLVEGQGIEIADLVEDAEHQDISFIVGESNELRALVEAFVRAHQFAKQALRAFKIAIPGDIFYALLRQSLSTELVVLVSKPAEELRKDLDKSIDDYLINSRSAKELAAIVKALAELAKKLAVDALPTAPGQPTKTPLGELLGTTLTDLKPVIDGLTEYNGSPESFWEGLRKSSDMRDKVANLQFTMQLGTLTLSHIPLVKELQKKKDSGEITEFSDLAKFRDSDWLATVNKPGVGAPDDIPEDTDENNGGSVVLDKATNYARGMAKLLEDTFTTKFISHRLLDADDDERHGSMESKADIAMFLKANNAFDFSTTRIVDFVAANPGSLEGIANKDAFLAQTAAFQRIYSIAPQYTQARVLMSRNVKSSLQVARMGQRAFVGAFSSDLGGNSNALKVYDKATLNYTTAVALWTGLGEKFQNQPLLPTFPPGFSHTSVQKAIPDWDTLFDSPDSCDCTECNSIAGPAAYFVDILHFLRDRRLIDNAQTIRDSSGGIIKLVWQTKVVDGKVVEKNTLEVLFQRRPDLGEIQLTCENTNTPVPYIDLTLEILENYISPPPPFTEFTLPEGAQSTLDGQRTDGLASTFRPPLTPFATVSVVHPGRLWTIDEQAYTYFIARRDRNPPKVISRSLQTKGQPAELAATPQYINSAAYQYLIGEIYPLNLPFDLWTESVRTYLAHIKVRRHEVMEALYRGNSREGLLSSADIVREHLLLTSAEESIILGTSPGQGQVWQLYGFRKETIDASSAIPDPADKLRLIDSGNWRSVLTGRLDVFLQQARITYRELLNCIEIQHIFNAEVQLDIAPHKGEPEGTCELSKLQLTGATSDVLSRLIRCVRLQRKLDGWTLIDLGRFFAASAWPGTADEMRRALQRLSCIKRLMTMLGLSVEDILVLWQPISTIDYRDHVTEDDDAPSKGSQYERVFRNKTIDRFQDQSFPRHPSELTGMLSEYSSILAASLNISAQDLGLLLKDTRIVPDDTLNLQNLSRLFRHTTVIKAVEISISDYLIVQQLMTGDHFQNPTTTVRFVERAQNIMGSPFALSKLGYLLRHSLPREPTEVVAASTDAVALILDDLRAILQQIRADYTYSPDIVDDKGEKTKNILALLNWDPAVITTAVGILNDAVTYDTSFLQPLPAIPEAFQSVLAYDEATPTLSFSRVMSQEERDELSGLSPAQNWKEAIAALYEKPRSFILRNMGTFSVRKYSAPLRAMPSGIEIPSALSKKVYWDRIGMTIYAVGALTESERDSLLVGVSPGDFMNAINQLYDGPNNINPASTDSFIDDETDLPFLLNTPAVTAAQRFSRVLSKVLPYLLDTLSDQTVKQKLGQATGLTTQVVDPLLSKWLKYAAVHLISLFRAQAFAESNKLLAVSFERFPDQFQAFRLLEKVATVITGFKFTITELSWLFEFRKIIADPSTGWLDLSSLPLIFTPAATSFESWERLVSLVQLRDALPKGKDTLGAILVAARQPGITDRQLFHLLADPLKWDVEDLKALVGANGLNLQFPYAYRDEVAITNILRAMRLIQRVGCSIPDGLELAIPAVSEKHARFVRQAVKSKYDQDTWNTVARPLQNILRDKQRAALVSYILTHPDRNQRKTWRSPNDIYAYFLMDVEQGPCALTSRIKQAIGAVQTFTQRCLLNLEFDVQADSAADDGWDEWYRYLKSFRLASANRQILCYPENYMEPSLRDDKSPFFKDLENDLQQNAVTQETAELAIANYLDNLDVVARLQVVSYYHQKEGYEPGCPAIDIMHVFARTRSTPGRYFYAKRVDGAYWTPWEKLMVDVTGDHLIPLVWNRRLHLFWALFSVSQAAKESLDPTATVSSEPSYYELKLAWSEFRGGKWTPKTISDKSVKLKKSEAHATIKEDTDNSWYTFRYFIDPSNRLRIVGTTQTHTPASHCEFVFEDVKSGVSSARAADSVSRKFSRPKGTREFAMAFQESADAELYLPNSFPQSQILGATPGGLYTVVFSPQYYDMTYNSPFFFQHDQNTFLVEAPESFDPSISKPVLAGDKFDPGHLAGGLMGKYVRVPLKPILPDIPRTTITGGPSKFLQSGEFRITASLPSLLEQGKTQVVRSQPFSRFVPFALDRSVKSDFQDLVYARPNFWDRFGIYSDRFTLFKYKFTTFYHPYVTQFIRQLNRHGIDGLYQRSLQVPGERVFFRDTYDPVEQYFNPEDFPTETVEFRGRDMYTLYNWELFFHVPMKIADQLSANQQFREAQKWYHYVFDPTDTSPLLSPQRFWRMGHFFNTNNAKYTQESLPNIMMYLARGASGAKLTAEEKKILEELEDMIDQWRKHPFNPFLIARTRTTAFQKMVVMKYLDNLIAWEISCSRETQLKRSRRRHNCISLRQKYSVIGHLKSLGGGYLKIEELISVGPKLRDEAMPLAPDQFKSVAPPSMLYFCLPHNPKLLAYWDTVADRLFKIRNCMNLQGIVRELALFEPPINPALLVKAAAAGVDLSSALSDANAPLSQYRYPMLISKAMELVSNVKELGRNFLEALEKRDAAALAVLQNKHEVDYLTKVTDVRTKAIQDAYSAKAAMTESRKLADIRQKHYSKKGLMNEYEAAHMLLEIASTIFDLADAGVQPVTAVIELIPDAKLGAPTSIGITIGGPAAARSTDKFGKWMEKLGVITKHSSSMASEMGSFHQRKDEWKLQAELAAQELVQIDQEIIGATLRAELAEKELDAHTKQLENQVAVGEQLRDRFTTTELYDWTISQLSGLYFQAYKMAYDAAKRAERAYCQEMGLDRADFIQFGHWDSLKRGLLVGERLHQDLLRLDSAYMEQNRREYEISQSVSLGQIDPFALVQLQTTGECFFRLSEAIFDVVYPGHFMRRLKSVSLTIPAITGPYTSVAATLSLLKSSVRTTSVPGPKYSRKDNNDARFRDNFERFDSICTSTAVHDPGIFELNFRDERSLPFEFAGAISSWRLTLPKKFRAFDYKSISDVILHVRYTAREGGEALRGVVETETREKILATLPLAEGKRGLARLLQLRREFPDKFYRMNHTPEKEMEVPLSRLHLPYFVAAAAESVTLTAAAVIVTTKQKLTGDVMASFRVKGQARGDGVQLAEVDGMLRAGMEVGAPWGEMVLTLWLKDGPDIPDDAFADVAVVAYYAAGWPAEESM</sequence>
<dbReference type="EMBL" id="JAPDRP010000011">
    <property type="protein sequence ID" value="KAJ9643644.1"/>
    <property type="molecule type" value="Genomic_DNA"/>
</dbReference>
<keyword evidence="2" id="KW-1185">Reference proteome</keyword>
<organism evidence="1 2">
    <name type="scientific">Coniosporium tulheliwenetii</name>
    <dbReference type="NCBI Taxonomy" id="3383036"/>
    <lineage>
        <taxon>Eukaryota</taxon>
        <taxon>Fungi</taxon>
        <taxon>Dikarya</taxon>
        <taxon>Ascomycota</taxon>
        <taxon>Pezizomycotina</taxon>
        <taxon>Dothideomycetes</taxon>
        <taxon>Dothideomycetes incertae sedis</taxon>
        <taxon>Coniosporium</taxon>
    </lineage>
</organism>
<accession>A0ACC2Z8G0</accession>
<comment type="caution">
    <text evidence="1">The sequence shown here is derived from an EMBL/GenBank/DDBJ whole genome shotgun (WGS) entry which is preliminary data.</text>
</comment>
<protein>
    <submittedName>
        <fullName evidence="1">Uncharacterized protein</fullName>
    </submittedName>
</protein>
<reference evidence="1" key="1">
    <citation type="submission" date="2022-10" db="EMBL/GenBank/DDBJ databases">
        <title>Culturing micro-colonial fungi from biological soil crusts in the Mojave desert and describing Neophaeococcomyces mojavensis, and introducing the new genera and species Taxawa tesnikishii.</title>
        <authorList>
            <person name="Kurbessoian T."/>
            <person name="Stajich J.E."/>
        </authorList>
    </citation>
    <scope>NUCLEOTIDE SEQUENCE</scope>
    <source>
        <strain evidence="1">JES_115</strain>
    </source>
</reference>
<dbReference type="Proteomes" id="UP001172680">
    <property type="component" value="Unassembled WGS sequence"/>
</dbReference>
<gene>
    <name evidence="1" type="ORF">H2199_004323</name>
</gene>
<name>A0ACC2Z8G0_9PEZI</name>
<proteinExistence type="predicted"/>
<evidence type="ECO:0000313" key="1">
    <source>
        <dbReference type="EMBL" id="KAJ9643644.1"/>
    </source>
</evidence>